<dbReference type="EMBL" id="LN734024">
    <property type="protein sequence ID" value="CEP19404.1"/>
    <property type="molecule type" value="Genomic_DNA"/>
</dbReference>
<dbReference type="OrthoDB" id="2264396at2759"/>
<dbReference type="Proteomes" id="UP000054107">
    <property type="component" value="Unassembled WGS sequence"/>
</dbReference>
<dbReference type="AlphaFoldDB" id="A0A0B7NWF1"/>
<name>A0A0B7NWF1_9FUNG</name>
<sequence length="279" mass="32130">MRGLPFLDAKIVPTNCIPICPSFQQVLRIEESLHISGLDKIESGVLRISSFDMSPAKECWSGKMYFVVEFLRQFENRKLGYCIVSIVTNRSDVEEALVKVLRHYISSQIVRIESLSVEGYTDGIFVGGVTVHIKSDPDQQINQTAQTDLLLLYDADLTGVNLTRIFKRVAFDCNPAILYLSTFNSPESRYRDFHNFTKENHINPHALDFDDFPRADPTDMFPIIMRENGVFTAQEFRLWNDSVAQQVLDWFTSGHDINYQFENLMFPHDVPSKYFQPPQ</sequence>
<organism evidence="1 2">
    <name type="scientific">Parasitella parasitica</name>
    <dbReference type="NCBI Taxonomy" id="35722"/>
    <lineage>
        <taxon>Eukaryota</taxon>
        <taxon>Fungi</taxon>
        <taxon>Fungi incertae sedis</taxon>
        <taxon>Mucoromycota</taxon>
        <taxon>Mucoromycotina</taxon>
        <taxon>Mucoromycetes</taxon>
        <taxon>Mucorales</taxon>
        <taxon>Mucorineae</taxon>
        <taxon>Mucoraceae</taxon>
        <taxon>Parasitella</taxon>
    </lineage>
</organism>
<protein>
    <submittedName>
        <fullName evidence="1">Uncharacterized protein</fullName>
    </submittedName>
</protein>
<evidence type="ECO:0000313" key="1">
    <source>
        <dbReference type="EMBL" id="CEP19404.1"/>
    </source>
</evidence>
<gene>
    <name evidence="1" type="primary">PARPA_13719.1 scaffold 47024</name>
</gene>
<reference evidence="1 2" key="1">
    <citation type="submission" date="2014-09" db="EMBL/GenBank/DDBJ databases">
        <authorList>
            <person name="Ellenberger Sabrina"/>
        </authorList>
    </citation>
    <scope>NUCLEOTIDE SEQUENCE [LARGE SCALE GENOMIC DNA]</scope>
    <source>
        <strain evidence="1 2">CBS 412.66</strain>
    </source>
</reference>
<keyword evidence="2" id="KW-1185">Reference proteome</keyword>
<accession>A0A0B7NWF1</accession>
<proteinExistence type="predicted"/>
<evidence type="ECO:0000313" key="2">
    <source>
        <dbReference type="Proteomes" id="UP000054107"/>
    </source>
</evidence>